<accession>A0A0B6ZUR2</accession>
<proteinExistence type="predicted"/>
<dbReference type="EMBL" id="HACG01025458">
    <property type="protein sequence ID" value="CEK72323.1"/>
    <property type="molecule type" value="Transcribed_RNA"/>
</dbReference>
<feature type="non-terminal residue" evidence="1">
    <location>
        <position position="186"/>
    </location>
</feature>
<organism evidence="1">
    <name type="scientific">Arion vulgaris</name>
    <dbReference type="NCBI Taxonomy" id="1028688"/>
    <lineage>
        <taxon>Eukaryota</taxon>
        <taxon>Metazoa</taxon>
        <taxon>Spiralia</taxon>
        <taxon>Lophotrochozoa</taxon>
        <taxon>Mollusca</taxon>
        <taxon>Gastropoda</taxon>
        <taxon>Heterobranchia</taxon>
        <taxon>Euthyneura</taxon>
        <taxon>Panpulmonata</taxon>
        <taxon>Eupulmonata</taxon>
        <taxon>Stylommatophora</taxon>
        <taxon>Helicina</taxon>
        <taxon>Arionoidea</taxon>
        <taxon>Arionidae</taxon>
        <taxon>Arion</taxon>
    </lineage>
</organism>
<reference evidence="1" key="1">
    <citation type="submission" date="2014-12" db="EMBL/GenBank/DDBJ databases">
        <title>Insight into the proteome of Arion vulgaris.</title>
        <authorList>
            <person name="Aradska J."/>
            <person name="Bulat T."/>
            <person name="Smidak R."/>
            <person name="Sarate P."/>
            <person name="Gangsoo J."/>
            <person name="Sialana F."/>
            <person name="Bilban M."/>
            <person name="Lubec G."/>
        </authorList>
    </citation>
    <scope>NUCLEOTIDE SEQUENCE</scope>
    <source>
        <tissue evidence="1">Skin</tissue>
    </source>
</reference>
<protein>
    <submittedName>
        <fullName evidence="1">Uncharacterized protein</fullName>
    </submittedName>
</protein>
<dbReference type="AlphaFoldDB" id="A0A0B6ZUR2"/>
<sequence length="186" mass="20562">MNQLFKTKMFFMAKVGHQPVQASTYYACVFMLMVFCILATKAQSGITEPGAPLLNLVAKLIPNTDSEELIYTYNISLNGSHEDVSSYEVVINEKITRTLTGIPLSVNLTLTPDTLFAEVNMTPGTEYNYNITTVFGSLNETYTNGSFRTNIEAANKVTNVNLTSTRNSITRQIDLTINWTAGSYTG</sequence>
<name>A0A0B6ZUR2_9EUPU</name>
<gene>
    <name evidence="1" type="primary">ORF81928</name>
</gene>
<evidence type="ECO:0000313" key="1">
    <source>
        <dbReference type="EMBL" id="CEK72323.1"/>
    </source>
</evidence>